<dbReference type="EMBL" id="KJ947870">
    <property type="protein sequence ID" value="AJW30372.1"/>
    <property type="molecule type" value="Genomic_DNA"/>
</dbReference>
<proteinExistence type="predicted"/>
<gene>
    <name evidence="1" type="ORF">FA02_0103</name>
</gene>
<name>A0A0D5A1H9_PROMR</name>
<reference evidence="1" key="1">
    <citation type="submission" date="2014-06" db="EMBL/GenBank/DDBJ databases">
        <authorList>
            <person name="Berube P.M."/>
        </authorList>
    </citation>
    <scope>NUCLEOTIDE SEQUENCE</scope>
    <source>
        <strain evidence="1">P0902-H212</strain>
    </source>
</reference>
<accession>A0A0D5A1H9</accession>
<organism evidence="1">
    <name type="scientific">Prochlorococcus marinus str. P0902-H212</name>
    <dbReference type="NCBI Taxonomy" id="1620696"/>
    <lineage>
        <taxon>Bacteria</taxon>
        <taxon>Bacillati</taxon>
        <taxon>Cyanobacteriota</taxon>
        <taxon>Cyanophyceae</taxon>
        <taxon>Synechococcales</taxon>
        <taxon>Prochlorococcaceae</taxon>
        <taxon>Prochlorococcus</taxon>
    </lineage>
</organism>
<sequence length="49" mass="5907">MLIRPWKNKFFEFCNKNKILRESYESLVVAVLRVLFNLAIINEALHFTH</sequence>
<dbReference type="AlphaFoldDB" id="A0A0D5A1H9"/>
<evidence type="ECO:0000313" key="1">
    <source>
        <dbReference type="EMBL" id="AJW30372.1"/>
    </source>
</evidence>
<protein>
    <submittedName>
        <fullName evidence="1">Uncharacterized protein</fullName>
    </submittedName>
</protein>